<proteinExistence type="predicted"/>
<dbReference type="AlphaFoldDB" id="A0A3R9Q9B7"/>
<gene>
    <name evidence="1" type="ORF">D9Q81_03955</name>
</gene>
<name>A0A3R9Q9B7_9CREN</name>
<sequence length="162" mass="17865">MLRYFACFMILLMILSLYPVSSIELTGPVAIISNSIDMPTAEKLKSSLTAMGFEVEIFPPERLADALKYCQFLIVLGGHKAAGVSELVAPLFSGEEKANLERKGYAYYFIKRAWGKYIVIIAGNDRFGTYRAANTFIIKGMSELKSYMESPSVALVLVPMGG</sequence>
<comment type="caution">
    <text evidence="1">The sequence shown here is derived from an EMBL/GenBank/DDBJ whole genome shotgun (WGS) entry which is preliminary data.</text>
</comment>
<protein>
    <recommendedName>
        <fullName evidence="3">S-layer protein C-terminal domain-containing protein</fullName>
    </recommendedName>
</protein>
<dbReference type="RefSeq" id="WP_125741442.1">
    <property type="nucleotide sequence ID" value="NZ_RCOR01000020.1"/>
</dbReference>
<reference evidence="1 2" key="1">
    <citation type="submission" date="2018-10" db="EMBL/GenBank/DDBJ databases">
        <title>Co-occurring genomic capacity for anaerobic methane metabolism and dissimilatory sulfite reduction discovered in the Korarchaeota.</title>
        <authorList>
            <person name="Mckay L.J."/>
            <person name="Dlakic M."/>
            <person name="Fields M.W."/>
            <person name="Delmont T.O."/>
            <person name="Eren A.M."/>
            <person name="Jay Z.J."/>
            <person name="Klingelsmith K.B."/>
            <person name="Rusch D.B."/>
            <person name="Inskeep W.P."/>
        </authorList>
    </citation>
    <scope>NUCLEOTIDE SEQUENCE [LARGE SCALE GENOMIC DNA]</scope>
    <source>
        <strain evidence="1 2">WS</strain>
    </source>
</reference>
<evidence type="ECO:0000313" key="1">
    <source>
        <dbReference type="EMBL" id="RSN69209.1"/>
    </source>
</evidence>
<evidence type="ECO:0008006" key="3">
    <source>
        <dbReference type="Google" id="ProtNLM"/>
    </source>
</evidence>
<dbReference type="EMBL" id="RCOR01000020">
    <property type="protein sequence ID" value="RSN69209.1"/>
    <property type="molecule type" value="Genomic_DNA"/>
</dbReference>
<dbReference type="Proteomes" id="UP000278149">
    <property type="component" value="Unassembled WGS sequence"/>
</dbReference>
<accession>A0A3R9Q9B7</accession>
<evidence type="ECO:0000313" key="2">
    <source>
        <dbReference type="Proteomes" id="UP000278149"/>
    </source>
</evidence>
<organism evidence="1 2">
    <name type="scientific">Candidatus Korarchaeum cryptofilum</name>
    <dbReference type="NCBI Taxonomy" id="498846"/>
    <lineage>
        <taxon>Archaea</taxon>
        <taxon>Thermoproteota</taxon>
        <taxon>Candidatus Korarchaeia</taxon>
        <taxon>Candidatus Korarchaeales</taxon>
        <taxon>Candidatus Korarchaeaceae</taxon>
        <taxon>Candidatus Korarchaeum</taxon>
    </lineage>
</organism>